<gene>
    <name evidence="1" type="ORF">LAESUDRAFT_720988</name>
</gene>
<dbReference type="EMBL" id="KV427608">
    <property type="protein sequence ID" value="KZT10636.1"/>
    <property type="molecule type" value="Genomic_DNA"/>
</dbReference>
<protein>
    <submittedName>
        <fullName evidence="1">Uncharacterized protein</fullName>
    </submittedName>
</protein>
<dbReference type="RefSeq" id="XP_040768376.1">
    <property type="nucleotide sequence ID" value="XM_040907935.1"/>
</dbReference>
<name>A0A165GPP6_9APHY</name>
<accession>A0A165GPP6</accession>
<evidence type="ECO:0000313" key="1">
    <source>
        <dbReference type="EMBL" id="KZT10636.1"/>
    </source>
</evidence>
<organism evidence="1 2">
    <name type="scientific">Laetiporus sulphureus 93-53</name>
    <dbReference type="NCBI Taxonomy" id="1314785"/>
    <lineage>
        <taxon>Eukaryota</taxon>
        <taxon>Fungi</taxon>
        <taxon>Dikarya</taxon>
        <taxon>Basidiomycota</taxon>
        <taxon>Agaricomycotina</taxon>
        <taxon>Agaricomycetes</taxon>
        <taxon>Polyporales</taxon>
        <taxon>Laetiporus</taxon>
    </lineage>
</organism>
<sequence>MSDRCAVWQMPICTVSDSRNMTTSLPGVEIFGRRRLYERSCAVSDCLRPLYKLSLRGFGFLARGFGIGQVLDSVNN</sequence>
<dbReference type="GeneID" id="63824964"/>
<dbReference type="AlphaFoldDB" id="A0A165GPP6"/>
<evidence type="ECO:0000313" key="2">
    <source>
        <dbReference type="Proteomes" id="UP000076871"/>
    </source>
</evidence>
<dbReference type="Proteomes" id="UP000076871">
    <property type="component" value="Unassembled WGS sequence"/>
</dbReference>
<dbReference type="InParanoid" id="A0A165GPP6"/>
<keyword evidence="2" id="KW-1185">Reference proteome</keyword>
<proteinExistence type="predicted"/>
<reference evidence="1 2" key="1">
    <citation type="journal article" date="2016" name="Mol. Biol. Evol.">
        <title>Comparative Genomics of Early-Diverging Mushroom-Forming Fungi Provides Insights into the Origins of Lignocellulose Decay Capabilities.</title>
        <authorList>
            <person name="Nagy L.G."/>
            <person name="Riley R."/>
            <person name="Tritt A."/>
            <person name="Adam C."/>
            <person name="Daum C."/>
            <person name="Floudas D."/>
            <person name="Sun H."/>
            <person name="Yadav J.S."/>
            <person name="Pangilinan J."/>
            <person name="Larsson K.H."/>
            <person name="Matsuura K."/>
            <person name="Barry K."/>
            <person name="Labutti K."/>
            <person name="Kuo R."/>
            <person name="Ohm R.A."/>
            <person name="Bhattacharya S.S."/>
            <person name="Shirouzu T."/>
            <person name="Yoshinaga Y."/>
            <person name="Martin F.M."/>
            <person name="Grigoriev I.V."/>
            <person name="Hibbett D.S."/>
        </authorList>
    </citation>
    <scope>NUCLEOTIDE SEQUENCE [LARGE SCALE GENOMIC DNA]</scope>
    <source>
        <strain evidence="1 2">93-53</strain>
    </source>
</reference>